<dbReference type="RefSeq" id="WP_203701329.1">
    <property type="nucleotide sequence ID" value="NZ_BAAALU010000007.1"/>
</dbReference>
<dbReference type="PRINTS" id="PR00081">
    <property type="entry name" value="GDHRDH"/>
</dbReference>
<dbReference type="InterPro" id="IPR002347">
    <property type="entry name" value="SDR_fam"/>
</dbReference>
<sequence length="297" mass="31862">MSRRGWTPDDIGDLAGMTAIVTGASSGLGMIEARELARAGAGVVLAVRNMDKGREVAAALPGRTEVRHLDMSSLASIHSFVDAWTGEVDILINNAGVMLIPEDRSADGFELQMGINYLGPFALTNLLLPRIRNAPTSRVVSITSQTNRRGRIQLDNVDGTRRPYSAFQSYADSELATVYFTAELQRRLDNAGSSIRAVTAHPGIARTDLLRHATGIGRAVFRSTLWMFNDAEHGAWPALYAATADVPGGSYVGPDGIGHLRGNPALHRPARAARQPGVGPKLWEASARLTHTDFALA</sequence>
<evidence type="ECO:0000313" key="4">
    <source>
        <dbReference type="Proteomes" id="UP000624325"/>
    </source>
</evidence>
<evidence type="ECO:0000256" key="2">
    <source>
        <dbReference type="RuleBase" id="RU000363"/>
    </source>
</evidence>
<dbReference type="EMBL" id="BONC01000008">
    <property type="protein sequence ID" value="GIF55519.1"/>
    <property type="molecule type" value="Genomic_DNA"/>
</dbReference>
<protein>
    <submittedName>
        <fullName evidence="3">Short-chain dehydrogenase</fullName>
    </submittedName>
</protein>
<dbReference type="PANTHER" id="PTHR43157">
    <property type="entry name" value="PHOSPHATIDYLINOSITOL-GLYCAN BIOSYNTHESIS CLASS F PROTEIN-RELATED"/>
    <property type="match status" value="1"/>
</dbReference>
<name>A0ABQ4BYA6_9ACTN</name>
<comment type="caution">
    <text evidence="3">The sequence shown here is derived from an EMBL/GenBank/DDBJ whole genome shotgun (WGS) entry which is preliminary data.</text>
</comment>
<gene>
    <name evidence="3" type="ORF">Air01nite_16140</name>
</gene>
<reference evidence="3 4" key="1">
    <citation type="submission" date="2021-01" db="EMBL/GenBank/DDBJ databases">
        <title>Whole genome shotgun sequence of Asanoa iriomotensis NBRC 100142.</title>
        <authorList>
            <person name="Komaki H."/>
            <person name="Tamura T."/>
        </authorList>
    </citation>
    <scope>NUCLEOTIDE SEQUENCE [LARGE SCALE GENOMIC DNA]</scope>
    <source>
        <strain evidence="3 4">NBRC 100142</strain>
    </source>
</reference>
<evidence type="ECO:0000256" key="1">
    <source>
        <dbReference type="ARBA" id="ARBA00023002"/>
    </source>
</evidence>
<dbReference type="InterPro" id="IPR036291">
    <property type="entry name" value="NAD(P)-bd_dom_sf"/>
</dbReference>
<dbReference type="NCBIfam" id="NF004846">
    <property type="entry name" value="PRK06197.1"/>
    <property type="match status" value="1"/>
</dbReference>
<dbReference type="PRINTS" id="PR00080">
    <property type="entry name" value="SDRFAMILY"/>
</dbReference>
<dbReference type="PANTHER" id="PTHR43157:SF31">
    <property type="entry name" value="PHOSPHATIDYLINOSITOL-GLYCAN BIOSYNTHESIS CLASS F PROTEIN"/>
    <property type="match status" value="1"/>
</dbReference>
<organism evidence="3 4">
    <name type="scientific">Asanoa iriomotensis</name>
    <dbReference type="NCBI Taxonomy" id="234613"/>
    <lineage>
        <taxon>Bacteria</taxon>
        <taxon>Bacillati</taxon>
        <taxon>Actinomycetota</taxon>
        <taxon>Actinomycetes</taxon>
        <taxon>Micromonosporales</taxon>
        <taxon>Micromonosporaceae</taxon>
        <taxon>Asanoa</taxon>
    </lineage>
</organism>
<dbReference type="Gene3D" id="3.40.50.720">
    <property type="entry name" value="NAD(P)-binding Rossmann-like Domain"/>
    <property type="match status" value="1"/>
</dbReference>
<dbReference type="SUPFAM" id="SSF51735">
    <property type="entry name" value="NAD(P)-binding Rossmann-fold domains"/>
    <property type="match status" value="1"/>
</dbReference>
<proteinExistence type="inferred from homology"/>
<dbReference type="Pfam" id="PF00106">
    <property type="entry name" value="adh_short"/>
    <property type="match status" value="1"/>
</dbReference>
<accession>A0ABQ4BYA6</accession>
<dbReference type="Proteomes" id="UP000624325">
    <property type="component" value="Unassembled WGS sequence"/>
</dbReference>
<evidence type="ECO:0000313" key="3">
    <source>
        <dbReference type="EMBL" id="GIF55519.1"/>
    </source>
</evidence>
<comment type="similarity">
    <text evidence="2">Belongs to the short-chain dehydrogenases/reductases (SDR) family.</text>
</comment>
<keyword evidence="1" id="KW-0560">Oxidoreductase</keyword>
<keyword evidence="4" id="KW-1185">Reference proteome</keyword>